<dbReference type="GO" id="GO:0005886">
    <property type="term" value="C:plasma membrane"/>
    <property type="evidence" value="ECO:0007669"/>
    <property type="project" value="UniProtKB-SubCell"/>
</dbReference>
<dbReference type="Proteomes" id="UP000515823">
    <property type="component" value="Chromosome"/>
</dbReference>
<dbReference type="InterPro" id="IPR003439">
    <property type="entry name" value="ABC_transporter-like_ATP-bd"/>
</dbReference>
<dbReference type="PANTHER" id="PTHR43166">
    <property type="entry name" value="AMINO ACID IMPORT ATP-BINDING PROTEIN"/>
    <property type="match status" value="1"/>
</dbReference>
<dbReference type="KEGG" id="qdo:H9Q78_02185"/>
<dbReference type="GO" id="GO:0016887">
    <property type="term" value="F:ATP hydrolysis activity"/>
    <property type="evidence" value="ECO:0007669"/>
    <property type="project" value="InterPro"/>
</dbReference>
<dbReference type="PROSITE" id="PS00211">
    <property type="entry name" value="ABC_TRANSPORTER_1"/>
    <property type="match status" value="1"/>
</dbReference>
<reference evidence="10 11" key="1">
    <citation type="submission" date="2020-08" db="EMBL/GenBank/DDBJ databases">
        <authorList>
            <person name="Liu C."/>
            <person name="Sun Q."/>
        </authorList>
    </citation>
    <scope>NUCLEOTIDE SEQUENCE [LARGE SCALE GENOMIC DNA]</scope>
    <source>
        <strain evidence="10 11">NSJ-38</strain>
    </source>
</reference>
<dbReference type="PIRSF" id="PIRSF039085">
    <property type="entry name" value="ABC_ATPase_HisP"/>
    <property type="match status" value="1"/>
</dbReference>
<evidence type="ECO:0000256" key="8">
    <source>
        <dbReference type="ARBA" id="ARBA00023136"/>
    </source>
</evidence>
<organism evidence="10 11">
    <name type="scientific">Qiania dongpingensis</name>
    <dbReference type="NCBI Taxonomy" id="2763669"/>
    <lineage>
        <taxon>Bacteria</taxon>
        <taxon>Bacillati</taxon>
        <taxon>Bacillota</taxon>
        <taxon>Clostridia</taxon>
        <taxon>Lachnospirales</taxon>
        <taxon>Lachnospiraceae</taxon>
        <taxon>Qiania</taxon>
    </lineage>
</organism>
<comment type="subcellular location">
    <subcellularLocation>
        <location evidence="1">Cell membrane</location>
        <topology evidence="1">Peripheral membrane protein</topology>
    </subcellularLocation>
</comment>
<dbReference type="GO" id="GO:0005524">
    <property type="term" value="F:ATP binding"/>
    <property type="evidence" value="ECO:0007669"/>
    <property type="project" value="UniProtKB-KW"/>
</dbReference>
<evidence type="ECO:0000256" key="3">
    <source>
        <dbReference type="ARBA" id="ARBA00022448"/>
    </source>
</evidence>
<dbReference type="Gene3D" id="3.40.50.300">
    <property type="entry name" value="P-loop containing nucleotide triphosphate hydrolases"/>
    <property type="match status" value="1"/>
</dbReference>
<dbReference type="Pfam" id="PF00005">
    <property type="entry name" value="ABC_tran"/>
    <property type="match status" value="1"/>
</dbReference>
<dbReference type="SUPFAM" id="SSF52540">
    <property type="entry name" value="P-loop containing nucleoside triphosphate hydrolases"/>
    <property type="match status" value="1"/>
</dbReference>
<comment type="similarity">
    <text evidence="2">Belongs to the ABC transporter superfamily.</text>
</comment>
<evidence type="ECO:0000256" key="4">
    <source>
        <dbReference type="ARBA" id="ARBA00022475"/>
    </source>
</evidence>
<name>A0A7G9G801_9FIRM</name>
<dbReference type="EMBL" id="CP060634">
    <property type="protein sequence ID" value="QNM06933.1"/>
    <property type="molecule type" value="Genomic_DNA"/>
</dbReference>
<keyword evidence="6 10" id="KW-0067">ATP-binding</keyword>
<dbReference type="InterPro" id="IPR003593">
    <property type="entry name" value="AAA+_ATPase"/>
</dbReference>
<dbReference type="SMART" id="SM00382">
    <property type="entry name" value="AAA"/>
    <property type="match status" value="1"/>
</dbReference>
<evidence type="ECO:0000256" key="1">
    <source>
        <dbReference type="ARBA" id="ARBA00004202"/>
    </source>
</evidence>
<dbReference type="CDD" id="cd03262">
    <property type="entry name" value="ABC_HisP_GlnQ"/>
    <property type="match status" value="1"/>
</dbReference>
<gene>
    <name evidence="10" type="ORF">H9Q78_02185</name>
</gene>
<keyword evidence="11" id="KW-1185">Reference proteome</keyword>
<sequence>MLRAEHIEKSYNGTQVLKDVSLNIKQGEKVVIIGPSGSGKSTLLRSISGLEKADAGSVSYKGVPIREKGAYDRTEIGMIFQSFDLFEHLTALENIMLAPVLVHKENKERAKEKAMELLEIVHLSERADYYPQELSGGQQQRIAIARALAMNPKLMFFDEPTSALDPEMTVEVLDIVVELVKGGMTVVIVTHEMEFARRVGDRVVFMDQGTIISDMPAERLTMSAAENPRIKQFLSQLGQYN</sequence>
<dbReference type="InterPro" id="IPR017871">
    <property type="entry name" value="ABC_transporter-like_CS"/>
</dbReference>
<keyword evidence="8" id="KW-0472">Membrane</keyword>
<dbReference type="InterPro" id="IPR030679">
    <property type="entry name" value="ABC_ATPase_HisP-typ"/>
</dbReference>
<dbReference type="GO" id="GO:0015424">
    <property type="term" value="F:ABC-type amino acid transporter activity"/>
    <property type="evidence" value="ECO:0007669"/>
    <property type="project" value="InterPro"/>
</dbReference>
<keyword evidence="5" id="KW-0547">Nucleotide-binding</keyword>
<keyword evidence="4" id="KW-1003">Cell membrane</keyword>
<accession>A0A7G9G801</accession>
<evidence type="ECO:0000256" key="7">
    <source>
        <dbReference type="ARBA" id="ARBA00022970"/>
    </source>
</evidence>
<dbReference type="AlphaFoldDB" id="A0A7G9G801"/>
<evidence type="ECO:0000256" key="2">
    <source>
        <dbReference type="ARBA" id="ARBA00005417"/>
    </source>
</evidence>
<evidence type="ECO:0000256" key="6">
    <source>
        <dbReference type="ARBA" id="ARBA00022840"/>
    </source>
</evidence>
<dbReference type="PROSITE" id="PS50893">
    <property type="entry name" value="ABC_TRANSPORTER_2"/>
    <property type="match status" value="1"/>
</dbReference>
<proteinExistence type="inferred from homology"/>
<keyword evidence="7" id="KW-0029">Amino-acid transport</keyword>
<feature type="domain" description="ABC transporter" evidence="9">
    <location>
        <begin position="2"/>
        <end position="233"/>
    </location>
</feature>
<evidence type="ECO:0000259" key="9">
    <source>
        <dbReference type="PROSITE" id="PS50893"/>
    </source>
</evidence>
<dbReference type="InterPro" id="IPR027417">
    <property type="entry name" value="P-loop_NTPase"/>
</dbReference>
<dbReference type="PANTHER" id="PTHR43166:SF9">
    <property type="entry name" value="GLUTAMATE_ASPARTATE IMPORT ATP-BINDING PROTEIN GLTL"/>
    <property type="match status" value="1"/>
</dbReference>
<evidence type="ECO:0000256" key="5">
    <source>
        <dbReference type="ARBA" id="ARBA00022741"/>
    </source>
</evidence>
<evidence type="ECO:0000313" key="11">
    <source>
        <dbReference type="Proteomes" id="UP000515823"/>
    </source>
</evidence>
<dbReference type="InterPro" id="IPR050086">
    <property type="entry name" value="MetN_ABC_transporter-like"/>
</dbReference>
<evidence type="ECO:0000313" key="10">
    <source>
        <dbReference type="EMBL" id="QNM06933.1"/>
    </source>
</evidence>
<keyword evidence="3" id="KW-0813">Transport</keyword>
<protein>
    <submittedName>
        <fullName evidence="10">Amino acid ABC transporter ATP-binding protein</fullName>
    </submittedName>
</protein>